<dbReference type="GO" id="GO:0004222">
    <property type="term" value="F:metalloendopeptidase activity"/>
    <property type="evidence" value="ECO:0007669"/>
    <property type="project" value="InterPro"/>
</dbReference>
<dbReference type="PANTHER" id="PTHR11804">
    <property type="entry name" value="PROTEASE M3 THIMET OLIGOPEPTIDASE-RELATED"/>
    <property type="match status" value="1"/>
</dbReference>
<dbReference type="NCBIfam" id="TIGR02289">
    <property type="entry name" value="M3_not_pepF"/>
    <property type="match status" value="1"/>
</dbReference>
<evidence type="ECO:0000256" key="6">
    <source>
        <dbReference type="RuleBase" id="RU003435"/>
    </source>
</evidence>
<proteinExistence type="inferred from homology"/>
<evidence type="ECO:0000256" key="1">
    <source>
        <dbReference type="ARBA" id="ARBA00022670"/>
    </source>
</evidence>
<evidence type="ECO:0000256" key="2">
    <source>
        <dbReference type="ARBA" id="ARBA00022723"/>
    </source>
</evidence>
<keyword evidence="4 6" id="KW-0862">Zinc</keyword>
<dbReference type="eggNOG" id="COG1164">
    <property type="taxonomic scope" value="Bacteria"/>
</dbReference>
<dbReference type="Proteomes" id="UP000030185">
    <property type="component" value="Unassembled WGS sequence"/>
</dbReference>
<evidence type="ECO:0000256" key="4">
    <source>
        <dbReference type="ARBA" id="ARBA00022833"/>
    </source>
</evidence>
<dbReference type="AlphaFoldDB" id="A0A098LIQ4"/>
<dbReference type="Gene3D" id="1.10.1370.30">
    <property type="match status" value="1"/>
</dbReference>
<gene>
    <name evidence="8" type="ORF">MYP_3486</name>
</gene>
<dbReference type="InterPro" id="IPR001567">
    <property type="entry name" value="Pept_M3A_M3B_dom"/>
</dbReference>
<dbReference type="Pfam" id="PF01432">
    <property type="entry name" value="Peptidase_M3"/>
    <property type="match status" value="1"/>
</dbReference>
<dbReference type="SUPFAM" id="SSF55486">
    <property type="entry name" value="Metalloproteases ('zincins'), catalytic domain"/>
    <property type="match status" value="1"/>
</dbReference>
<keyword evidence="5 6" id="KW-0482">Metalloprotease</keyword>
<comment type="cofactor">
    <cofactor evidence="6">
        <name>Zn(2+)</name>
        <dbReference type="ChEBI" id="CHEBI:29105"/>
    </cofactor>
    <text evidence="6">Binds 1 zinc ion.</text>
</comment>
<keyword evidence="2 6" id="KW-0479">Metal-binding</keyword>
<protein>
    <submittedName>
        <fullName evidence="8">Oligoendopeptidase F</fullName>
    </submittedName>
</protein>
<dbReference type="InterPro" id="IPR011976">
    <property type="entry name" value="Pept_M3B_oligopep-rel"/>
</dbReference>
<feature type="domain" description="Peptidase M3A/M3B catalytic" evidence="7">
    <location>
        <begin position="170"/>
        <end position="550"/>
    </location>
</feature>
<dbReference type="CDD" id="cd09606">
    <property type="entry name" value="M3B_PepF"/>
    <property type="match status" value="1"/>
</dbReference>
<reference evidence="8 9" key="1">
    <citation type="submission" date="2014-09" db="EMBL/GenBank/DDBJ databases">
        <title>Sporocytophaga myxococcoides PG-01 genome sequencing.</title>
        <authorList>
            <person name="Liu L."/>
            <person name="Gao P.J."/>
            <person name="Chen G.J."/>
            <person name="Wang L.S."/>
        </authorList>
    </citation>
    <scope>NUCLEOTIDE SEQUENCE [LARGE SCALE GENOMIC DNA]</scope>
    <source>
        <strain evidence="8 9">PG-01</strain>
    </source>
</reference>
<keyword evidence="9" id="KW-1185">Reference proteome</keyword>
<keyword evidence="3 6" id="KW-0378">Hydrolase</keyword>
<name>A0A098LIQ4_9BACT</name>
<dbReference type="InterPro" id="IPR045090">
    <property type="entry name" value="Pept_M3A_M3B"/>
</dbReference>
<dbReference type="EMBL" id="BBLT01000007">
    <property type="protein sequence ID" value="GAL86257.1"/>
    <property type="molecule type" value="Genomic_DNA"/>
</dbReference>
<evidence type="ECO:0000256" key="5">
    <source>
        <dbReference type="ARBA" id="ARBA00023049"/>
    </source>
</evidence>
<comment type="caution">
    <text evidence="8">The sequence shown here is derived from an EMBL/GenBank/DDBJ whole genome shotgun (WGS) entry which is preliminary data.</text>
</comment>
<evidence type="ECO:0000256" key="3">
    <source>
        <dbReference type="ARBA" id="ARBA00022801"/>
    </source>
</evidence>
<evidence type="ECO:0000259" key="7">
    <source>
        <dbReference type="Pfam" id="PF01432"/>
    </source>
</evidence>
<comment type="similarity">
    <text evidence="6">Belongs to the peptidase M3 family.</text>
</comment>
<dbReference type="STRING" id="153721.MYP_3486"/>
<organism evidence="8 9">
    <name type="scientific">Sporocytophaga myxococcoides</name>
    <dbReference type="NCBI Taxonomy" id="153721"/>
    <lineage>
        <taxon>Bacteria</taxon>
        <taxon>Pseudomonadati</taxon>
        <taxon>Bacteroidota</taxon>
        <taxon>Cytophagia</taxon>
        <taxon>Cytophagales</taxon>
        <taxon>Cytophagaceae</taxon>
        <taxon>Sporocytophaga</taxon>
    </lineage>
</organism>
<dbReference type="GO" id="GO:0006518">
    <property type="term" value="P:peptide metabolic process"/>
    <property type="evidence" value="ECO:0007669"/>
    <property type="project" value="TreeGrafter"/>
</dbReference>
<dbReference type="PANTHER" id="PTHR11804:SF48">
    <property type="entry name" value="PUTATIVE-RELATED"/>
    <property type="match status" value="1"/>
</dbReference>
<keyword evidence="1 6" id="KW-0645">Protease</keyword>
<evidence type="ECO:0000313" key="9">
    <source>
        <dbReference type="Proteomes" id="UP000030185"/>
    </source>
</evidence>
<sequence length="566" mass="65882">MVRKKRTFLTEEFKVENWDVVKPFFEKLESREINNAHELNQWFLDRSELESVLSEDLAWRYIRMTGDTANKEFVDSFNFFVSEIQPNVAPYTNVLNKKAIESPYIEELQEQGFDILRRTLKKDFEIFREKNIPLFTQLDQEAQQYGAISGAMTVTIEGKELTLQQASDYLQSSDRHVRENAYREIVSRRLKDKDNLDDLLDKLIQLRNEVALNADFSNFRDYMFRSMGRFDYSAEDCYAFHKAVKSEVVPLLNEFAKERKQALGLDQLKPWDSNINYLGTGPLKPFETGEELEEKTIKCFTQIDPYLGECISSMKQMGHLDLVSRKGKAPGGYNYPLDETGVPFIFMNATSSLRDLVTMVHEGGHALHSFLTKDLPLNTFKQVPSEVAELASMSMELISMEYWDIFFPNTEDLIRAKREHLESIISTLPWVATIDKFQHWMYLNPEHTAEQRKDAWKSIVTEFSNSITDWTGLEESLEYLWQKQLHIFEVPFYYIEYGMAQLGAIAVWKNYKENPEMGYKAYKEALKLGYTKPIGAIYEAAGIKFDFSKENIKNLIGFVQSELSKL</sequence>
<dbReference type="GO" id="GO:0006508">
    <property type="term" value="P:proteolysis"/>
    <property type="evidence" value="ECO:0007669"/>
    <property type="project" value="UniProtKB-KW"/>
</dbReference>
<accession>A0A098LIQ4</accession>
<evidence type="ECO:0000313" key="8">
    <source>
        <dbReference type="EMBL" id="GAL86257.1"/>
    </source>
</evidence>
<dbReference type="GO" id="GO:0046872">
    <property type="term" value="F:metal ion binding"/>
    <property type="evidence" value="ECO:0007669"/>
    <property type="project" value="UniProtKB-UniRule"/>
</dbReference>